<evidence type="ECO:0000259" key="2">
    <source>
        <dbReference type="Pfam" id="PF04069"/>
    </source>
</evidence>
<dbReference type="SUPFAM" id="SSF53850">
    <property type="entry name" value="Periplasmic binding protein-like II"/>
    <property type="match status" value="1"/>
</dbReference>
<dbReference type="RefSeq" id="WP_095659614.1">
    <property type="nucleotide sequence ID" value="NZ_CP019688.1"/>
</dbReference>
<dbReference type="Gene3D" id="3.40.190.120">
    <property type="entry name" value="Osmoprotection protein (prox), domain 2"/>
    <property type="match status" value="1"/>
</dbReference>
<organism evidence="3 4">
    <name type="scientific">Corynebacterium glaucum</name>
    <dbReference type="NCBI Taxonomy" id="187491"/>
    <lineage>
        <taxon>Bacteria</taxon>
        <taxon>Bacillati</taxon>
        <taxon>Actinomycetota</taxon>
        <taxon>Actinomycetes</taxon>
        <taxon>Mycobacteriales</taxon>
        <taxon>Corynebacteriaceae</taxon>
        <taxon>Corynebacterium</taxon>
    </lineage>
</organism>
<evidence type="ECO:0000256" key="1">
    <source>
        <dbReference type="SAM" id="SignalP"/>
    </source>
</evidence>
<gene>
    <name evidence="3" type="primary">opuCC</name>
    <name evidence="3" type="ORF">CGLAU_04285</name>
</gene>
<dbReference type="InterPro" id="IPR007210">
    <property type="entry name" value="ABC_Gly_betaine_transp_sub-bd"/>
</dbReference>
<feature type="domain" description="ABC-type glycine betaine transport system substrate-binding" evidence="2">
    <location>
        <begin position="44"/>
        <end position="310"/>
    </location>
</feature>
<dbReference type="Pfam" id="PF04069">
    <property type="entry name" value="OpuAC"/>
    <property type="match status" value="1"/>
</dbReference>
<sequence precursor="true">MTARITKTASVLAIATLTLASCANEDPTATTTAPGTGTEGAQGTVKIGTANFPESEIIGQIWAEALRDAGFDVEVTSGIGSREVYITALEEGSINLVPEYSGNLTQYFGDLPAGADEDAVRDALKSALPEELEAGDFAPGESKDAYRVTKETAEKFNLVTIGDLDNLDTITIAAPPEFTERPYGPEGLTGVYGIDASKITVTPISDGGGPLTVAALLEGKADAANIYTTSPALNDDGEEADLVTLEDPENLIPPQNILPLYRAGELPDGALDVINSVNATLTTEDLVSMNLRNVGKERAEPAQIAKEYVADRK</sequence>
<protein>
    <submittedName>
        <fullName evidence="3">Carnitine transport binding protein OpuCC</fullName>
    </submittedName>
</protein>
<dbReference type="CDD" id="cd13606">
    <property type="entry name" value="PBP2_ProX_like"/>
    <property type="match status" value="1"/>
</dbReference>
<keyword evidence="1" id="KW-0732">Signal</keyword>
<accession>A0A1Q2HVF4</accession>
<dbReference type="PROSITE" id="PS51257">
    <property type="entry name" value="PROKAR_LIPOPROTEIN"/>
    <property type="match status" value="1"/>
</dbReference>
<dbReference type="OrthoDB" id="9781705at2"/>
<feature type="chain" id="PRO_5038333609" evidence="1">
    <location>
        <begin position="24"/>
        <end position="313"/>
    </location>
</feature>
<dbReference type="Gene3D" id="3.40.190.10">
    <property type="entry name" value="Periplasmic binding protein-like II"/>
    <property type="match status" value="1"/>
</dbReference>
<dbReference type="GO" id="GO:0022857">
    <property type="term" value="F:transmembrane transporter activity"/>
    <property type="evidence" value="ECO:0007669"/>
    <property type="project" value="InterPro"/>
</dbReference>
<dbReference type="KEGG" id="cgv:CGLAU_04285"/>
<evidence type="ECO:0000313" key="4">
    <source>
        <dbReference type="Proteomes" id="UP000217209"/>
    </source>
</evidence>
<dbReference type="EMBL" id="CP019688">
    <property type="protein sequence ID" value="AQQ14831.1"/>
    <property type="molecule type" value="Genomic_DNA"/>
</dbReference>
<proteinExistence type="predicted"/>
<keyword evidence="4" id="KW-1185">Reference proteome</keyword>
<feature type="signal peptide" evidence="1">
    <location>
        <begin position="1"/>
        <end position="23"/>
    </location>
</feature>
<dbReference type="Proteomes" id="UP000217209">
    <property type="component" value="Chromosome"/>
</dbReference>
<dbReference type="GO" id="GO:0043190">
    <property type="term" value="C:ATP-binding cassette (ABC) transporter complex"/>
    <property type="evidence" value="ECO:0007669"/>
    <property type="project" value="InterPro"/>
</dbReference>
<evidence type="ECO:0000313" key="3">
    <source>
        <dbReference type="EMBL" id="AQQ14831.1"/>
    </source>
</evidence>
<name>A0A1Q2HVF4_9CORY</name>
<dbReference type="AlphaFoldDB" id="A0A1Q2HVF4"/>
<reference evidence="3 4" key="1">
    <citation type="submission" date="2016-12" db="EMBL/GenBank/DDBJ databases">
        <authorList>
            <person name="Song W.-J."/>
            <person name="Kurnit D.M."/>
        </authorList>
    </citation>
    <scope>NUCLEOTIDE SEQUENCE [LARGE SCALE GENOMIC DNA]</scope>
    <source>
        <strain evidence="3 4">DSM 30827</strain>
    </source>
</reference>